<dbReference type="InterPro" id="IPR014729">
    <property type="entry name" value="Rossmann-like_a/b/a_fold"/>
</dbReference>
<evidence type="ECO:0000256" key="12">
    <source>
        <dbReference type="ARBA" id="ARBA00023136"/>
    </source>
</evidence>
<dbReference type="GO" id="GO:0005737">
    <property type="term" value="C:cytoplasm"/>
    <property type="evidence" value="ECO:0007669"/>
    <property type="project" value="UniProtKB-ARBA"/>
</dbReference>
<proteinExistence type="predicted"/>
<name>A0A4R1S7F9_HYDET</name>
<dbReference type="SUPFAM" id="SSF55874">
    <property type="entry name" value="ATPase domain of HSP90 chaperone/DNA topoisomerase II/histidine kinase"/>
    <property type="match status" value="1"/>
</dbReference>
<dbReference type="InterPro" id="IPR025201">
    <property type="entry name" value="KdpD_TM"/>
</dbReference>
<dbReference type="InterPro" id="IPR006016">
    <property type="entry name" value="UspA"/>
</dbReference>
<dbReference type="Gene3D" id="3.40.50.300">
    <property type="entry name" value="P-loop containing nucleotide triphosphate hydrolases"/>
    <property type="match status" value="1"/>
</dbReference>
<dbReference type="Pfam" id="PF02702">
    <property type="entry name" value="KdpD"/>
    <property type="match status" value="1"/>
</dbReference>
<evidence type="ECO:0000256" key="10">
    <source>
        <dbReference type="ARBA" id="ARBA00022989"/>
    </source>
</evidence>
<dbReference type="Gene3D" id="1.20.120.620">
    <property type="entry name" value="Backbone structure of the membrane domain of e. Coli histidine kinase receptor kdpd"/>
    <property type="match status" value="1"/>
</dbReference>
<dbReference type="GO" id="GO:0005886">
    <property type="term" value="C:plasma membrane"/>
    <property type="evidence" value="ECO:0007669"/>
    <property type="project" value="TreeGrafter"/>
</dbReference>
<evidence type="ECO:0000313" key="17">
    <source>
        <dbReference type="Proteomes" id="UP000295008"/>
    </source>
</evidence>
<dbReference type="FunFam" id="3.40.50.300:FF:000483">
    <property type="entry name" value="Sensor histidine kinase KdpD"/>
    <property type="match status" value="1"/>
</dbReference>
<dbReference type="PROSITE" id="PS50109">
    <property type="entry name" value="HIS_KIN"/>
    <property type="match status" value="1"/>
</dbReference>
<evidence type="ECO:0000256" key="1">
    <source>
        <dbReference type="ARBA" id="ARBA00000085"/>
    </source>
</evidence>
<dbReference type="Gene3D" id="1.10.287.130">
    <property type="match status" value="1"/>
</dbReference>
<dbReference type="InterPro" id="IPR027417">
    <property type="entry name" value="P-loop_NTPase"/>
</dbReference>
<evidence type="ECO:0000256" key="9">
    <source>
        <dbReference type="ARBA" id="ARBA00022840"/>
    </source>
</evidence>
<dbReference type="GO" id="GO:0005524">
    <property type="term" value="F:ATP binding"/>
    <property type="evidence" value="ECO:0007669"/>
    <property type="project" value="UniProtKB-KW"/>
</dbReference>
<keyword evidence="6 14" id="KW-0812">Transmembrane</keyword>
<dbReference type="InterPro" id="IPR003852">
    <property type="entry name" value="Sig_transdc_His_kinase_KdpD_N"/>
</dbReference>
<evidence type="ECO:0000256" key="8">
    <source>
        <dbReference type="ARBA" id="ARBA00022777"/>
    </source>
</evidence>
<comment type="function">
    <text evidence="13">Member of the two-component regulatory system KdpD/KdpE involved in the regulation of the kdp operon. KdpD may function as a membrane-associated protein kinase that phosphorylates KdpE in response to environmental signals.</text>
</comment>
<dbReference type="SUPFAM" id="SSF52402">
    <property type="entry name" value="Adenine nucleotide alpha hydrolases-like"/>
    <property type="match status" value="1"/>
</dbReference>
<dbReference type="GO" id="GO:0042802">
    <property type="term" value="F:identical protein binding"/>
    <property type="evidence" value="ECO:0007669"/>
    <property type="project" value="UniProtKB-ARBA"/>
</dbReference>
<dbReference type="InterPro" id="IPR036890">
    <property type="entry name" value="HATPase_C_sf"/>
</dbReference>
<dbReference type="EMBL" id="SLUN01000003">
    <property type="protein sequence ID" value="TCL75306.1"/>
    <property type="molecule type" value="Genomic_DNA"/>
</dbReference>
<dbReference type="Gene3D" id="3.30.565.10">
    <property type="entry name" value="Histidine kinase-like ATPase, C-terminal domain"/>
    <property type="match status" value="1"/>
</dbReference>
<feature type="transmembrane region" description="Helical" evidence="14">
    <location>
        <begin position="396"/>
        <end position="415"/>
    </location>
</feature>
<keyword evidence="9" id="KW-0067">ATP-binding</keyword>
<dbReference type="Pfam" id="PF13492">
    <property type="entry name" value="GAF_3"/>
    <property type="match status" value="1"/>
</dbReference>
<dbReference type="Pfam" id="PF13493">
    <property type="entry name" value="DUF4118"/>
    <property type="match status" value="1"/>
</dbReference>
<reference evidence="16 17" key="1">
    <citation type="submission" date="2019-03" db="EMBL/GenBank/DDBJ databases">
        <title>Genomic Encyclopedia of Type Strains, Phase IV (KMG-IV): sequencing the most valuable type-strain genomes for metagenomic binning, comparative biology and taxonomic classification.</title>
        <authorList>
            <person name="Goeker M."/>
        </authorList>
    </citation>
    <scope>NUCLEOTIDE SEQUENCE [LARGE SCALE GENOMIC DNA]</scope>
    <source>
        <strain evidence="16 17">LX-B</strain>
    </source>
</reference>
<dbReference type="InterPro" id="IPR004358">
    <property type="entry name" value="Sig_transdc_His_kin-like_C"/>
</dbReference>
<keyword evidence="4" id="KW-0597">Phosphoprotein</keyword>
<dbReference type="PANTHER" id="PTHR45569">
    <property type="entry name" value="SENSOR PROTEIN KDPD"/>
    <property type="match status" value="1"/>
</dbReference>
<feature type="transmembrane region" description="Helical" evidence="14">
    <location>
        <begin position="421"/>
        <end position="439"/>
    </location>
</feature>
<keyword evidence="5" id="KW-0808">Transferase</keyword>
<evidence type="ECO:0000256" key="11">
    <source>
        <dbReference type="ARBA" id="ARBA00023012"/>
    </source>
</evidence>
<comment type="caution">
    <text evidence="16">The sequence shown here is derived from an EMBL/GenBank/DDBJ whole genome shotgun (WGS) entry which is preliminary data.</text>
</comment>
<organism evidence="16 17">
    <name type="scientific">Hydrogenispora ethanolica</name>
    <dbReference type="NCBI Taxonomy" id="1082276"/>
    <lineage>
        <taxon>Bacteria</taxon>
        <taxon>Bacillati</taxon>
        <taxon>Bacillota</taxon>
        <taxon>Hydrogenispora</taxon>
    </lineage>
</organism>
<dbReference type="PANTHER" id="PTHR45569:SF1">
    <property type="entry name" value="SENSOR PROTEIN KDPD"/>
    <property type="match status" value="1"/>
</dbReference>
<dbReference type="Pfam" id="PF02518">
    <property type="entry name" value="HATPase_c"/>
    <property type="match status" value="1"/>
</dbReference>
<dbReference type="InterPro" id="IPR005467">
    <property type="entry name" value="His_kinase_dom"/>
</dbReference>
<keyword evidence="11" id="KW-0902">Two-component regulatory system</keyword>
<dbReference type="InterPro" id="IPR029016">
    <property type="entry name" value="GAF-like_dom_sf"/>
</dbReference>
<dbReference type="CDD" id="cd00082">
    <property type="entry name" value="HisKA"/>
    <property type="match status" value="1"/>
</dbReference>
<dbReference type="PRINTS" id="PR00344">
    <property type="entry name" value="BCTRLSENSOR"/>
</dbReference>
<dbReference type="Pfam" id="PF00582">
    <property type="entry name" value="Usp"/>
    <property type="match status" value="1"/>
</dbReference>
<dbReference type="InterPro" id="IPR052023">
    <property type="entry name" value="Histidine_kinase_KdpD"/>
</dbReference>
<dbReference type="InterPro" id="IPR003661">
    <property type="entry name" value="HisK_dim/P_dom"/>
</dbReference>
<dbReference type="GO" id="GO:0000155">
    <property type="term" value="F:phosphorelay sensor kinase activity"/>
    <property type="evidence" value="ECO:0007669"/>
    <property type="project" value="InterPro"/>
</dbReference>
<keyword evidence="7" id="KW-0547">Nucleotide-binding</keyword>
<dbReference type="Proteomes" id="UP000295008">
    <property type="component" value="Unassembled WGS sequence"/>
</dbReference>
<keyword evidence="12 14" id="KW-0472">Membrane</keyword>
<sequence length="901" mass="98741">MSSLEPRADPDALLAKVLQAERGKLTLFLGASAGVGKTYAMLLAAKEQLAEGADLLIGWVESHGRADTEALIQGIPAVPPRQIEYQGRTFPEMDLESVLRRHPRIVLVDELAHTNIPGSLHTRRYQDVEELLAAGIDVYTTLNIQHIESLNDVVARITGVVMRETVPDRVIQDAEIKLVDIPPEALLKRLEEGKVYVPAQAQEAAKNFFRIGNLTALRELVLRYAAQRIDTDLETYMRAHAITGPWPAAERVMVCVSESPLSAQLIRAAYRLAASLKAPWIAVYVELPRSEIAKDQVKAALAHNLRLAEELGAEVVTIVGDDIAEEIIRAARRRNATHLLIGKPVLSNLRNVLRGSVFSKILKHSEGLSVHIISERTKNAPPSFAPRRAPSRIRPLPALLTMIMVASITVLSKFVEPAFGMVNIALGFLLPVMISGILWGRYTALLGAFLAAICFDFLFIPPVLHFTVSDVRFLFSFIMFHVVAYITGSLAGRLRHHAHEARKREIRIGALYALSQNIAGTEGLDTVLNLAAQRIAESIDADVAVLLADPAGELQLKSAANPRGEAGSDFLNPNELAVATWVYQHGQIAGRGTDTLNGAAGLYMPLLSDGRPIGVIAARLFRSDKLLDPEKRHLIEAFANLIVLAVKRITLAEASKQAYLLQESERLWLALFNSLSHDLRTPLSSIIGAVTSLLDEGELFDRASRAELLHTVELEALRMNRLVGNLFDMARLQSGMLQLKKEWCDLEEIIGVALNDIRRSLENRPVQIEIEPELPFIQADMALIEQVLVNLLDNAIKYSPPGQGIALQARRRGAELLIMVQDHGEGIPQSELGAIFDQFYRGKTTQAVKGTGLGLTICKAIVEAHNGTIWAESEAGQGTTIAFTLPVSAQAPQTVPEGRRG</sequence>
<feature type="transmembrane region" description="Helical" evidence="14">
    <location>
        <begin position="473"/>
        <end position="494"/>
    </location>
</feature>
<dbReference type="EC" id="2.7.13.3" evidence="3"/>
<dbReference type="OrthoDB" id="9806130at2"/>
<dbReference type="InterPro" id="IPR003018">
    <property type="entry name" value="GAF"/>
</dbReference>
<comment type="subcellular location">
    <subcellularLocation>
        <location evidence="2">Membrane</location>
        <topology evidence="2">Multi-pass membrane protein</topology>
    </subcellularLocation>
</comment>
<accession>A0A4R1S7F9</accession>
<dbReference type="SUPFAM" id="SSF55781">
    <property type="entry name" value="GAF domain-like"/>
    <property type="match status" value="1"/>
</dbReference>
<gene>
    <name evidence="16" type="ORF">EDC14_1003240</name>
</gene>
<protein>
    <recommendedName>
        <fullName evidence="3">histidine kinase</fullName>
        <ecNumber evidence="3">2.7.13.3</ecNumber>
    </recommendedName>
</protein>
<keyword evidence="10 14" id="KW-1133">Transmembrane helix</keyword>
<feature type="transmembrane region" description="Helical" evidence="14">
    <location>
        <begin position="446"/>
        <end position="467"/>
    </location>
</feature>
<evidence type="ECO:0000313" key="16">
    <source>
        <dbReference type="EMBL" id="TCL75306.1"/>
    </source>
</evidence>
<dbReference type="InterPro" id="IPR038318">
    <property type="entry name" value="KdpD_sf"/>
</dbReference>
<dbReference type="InterPro" id="IPR036097">
    <property type="entry name" value="HisK_dim/P_sf"/>
</dbReference>
<dbReference type="SUPFAM" id="SSF47384">
    <property type="entry name" value="Homodimeric domain of signal transducing histidine kinase"/>
    <property type="match status" value="1"/>
</dbReference>
<dbReference type="FunFam" id="3.30.565.10:FF:000042">
    <property type="entry name" value="Two-component sensor histidine kinase KdpD"/>
    <property type="match status" value="1"/>
</dbReference>
<dbReference type="SMART" id="SM00388">
    <property type="entry name" value="HisKA"/>
    <property type="match status" value="1"/>
</dbReference>
<evidence type="ECO:0000259" key="15">
    <source>
        <dbReference type="PROSITE" id="PS50109"/>
    </source>
</evidence>
<evidence type="ECO:0000256" key="7">
    <source>
        <dbReference type="ARBA" id="ARBA00022741"/>
    </source>
</evidence>
<keyword evidence="17" id="KW-1185">Reference proteome</keyword>
<evidence type="ECO:0000256" key="6">
    <source>
        <dbReference type="ARBA" id="ARBA00022692"/>
    </source>
</evidence>
<dbReference type="InterPro" id="IPR003594">
    <property type="entry name" value="HATPase_dom"/>
</dbReference>
<dbReference type="CDD" id="cd00075">
    <property type="entry name" value="HATPase"/>
    <property type="match status" value="1"/>
</dbReference>
<evidence type="ECO:0000256" key="2">
    <source>
        <dbReference type="ARBA" id="ARBA00004141"/>
    </source>
</evidence>
<evidence type="ECO:0000256" key="3">
    <source>
        <dbReference type="ARBA" id="ARBA00012438"/>
    </source>
</evidence>
<keyword evidence="8 16" id="KW-0418">Kinase</keyword>
<comment type="catalytic activity">
    <reaction evidence="1">
        <text>ATP + protein L-histidine = ADP + protein N-phospho-L-histidine.</text>
        <dbReference type="EC" id="2.7.13.3"/>
    </reaction>
</comment>
<evidence type="ECO:0000256" key="4">
    <source>
        <dbReference type="ARBA" id="ARBA00022553"/>
    </source>
</evidence>
<dbReference type="CDD" id="cd01987">
    <property type="entry name" value="USP_KdpD-like"/>
    <property type="match status" value="1"/>
</dbReference>
<dbReference type="Gene3D" id="3.40.50.620">
    <property type="entry name" value="HUPs"/>
    <property type="match status" value="1"/>
</dbReference>
<evidence type="ECO:0000256" key="13">
    <source>
        <dbReference type="ARBA" id="ARBA00057300"/>
    </source>
</evidence>
<dbReference type="AlphaFoldDB" id="A0A4R1S7F9"/>
<dbReference type="Gene3D" id="3.30.450.40">
    <property type="match status" value="1"/>
</dbReference>
<evidence type="ECO:0000256" key="14">
    <source>
        <dbReference type="SAM" id="Phobius"/>
    </source>
</evidence>
<evidence type="ECO:0000256" key="5">
    <source>
        <dbReference type="ARBA" id="ARBA00022679"/>
    </source>
</evidence>
<feature type="domain" description="Histidine kinase" evidence="15">
    <location>
        <begin position="674"/>
        <end position="889"/>
    </location>
</feature>
<dbReference type="SMART" id="SM00387">
    <property type="entry name" value="HATPase_c"/>
    <property type="match status" value="1"/>
</dbReference>
<dbReference type="RefSeq" id="WP_132012964.1">
    <property type="nucleotide sequence ID" value="NZ_SLUN01000003.1"/>
</dbReference>
<dbReference type="Pfam" id="PF00512">
    <property type="entry name" value="HisKA"/>
    <property type="match status" value="1"/>
</dbReference>